<dbReference type="Proteomes" id="UP001175001">
    <property type="component" value="Unassembled WGS sequence"/>
</dbReference>
<protein>
    <submittedName>
        <fullName evidence="3">Dehydrogenase RED2</fullName>
    </submittedName>
</protein>
<evidence type="ECO:0000256" key="2">
    <source>
        <dbReference type="ARBA" id="ARBA00023002"/>
    </source>
</evidence>
<dbReference type="InterPro" id="IPR002347">
    <property type="entry name" value="SDR_fam"/>
</dbReference>
<dbReference type="GO" id="GO:0016616">
    <property type="term" value="F:oxidoreductase activity, acting on the CH-OH group of donors, NAD or NADP as acceptor"/>
    <property type="evidence" value="ECO:0007669"/>
    <property type="project" value="TreeGrafter"/>
</dbReference>
<dbReference type="Pfam" id="PF00106">
    <property type="entry name" value="adh_short"/>
    <property type="match status" value="1"/>
</dbReference>
<name>A0AA39U164_9PEZI</name>
<comment type="caution">
    <text evidence="3">The sequence shown here is derived from an EMBL/GenBank/DDBJ whole genome shotgun (WGS) entry which is preliminary data.</text>
</comment>
<gene>
    <name evidence="3" type="primary">RED2_4</name>
    <name evidence="3" type="ORF">DIS24_g12109</name>
</gene>
<dbReference type="AlphaFoldDB" id="A0AA39U164"/>
<reference evidence="3" key="1">
    <citation type="submission" date="2023-06" db="EMBL/GenBank/DDBJ databases">
        <title>Multi-omics analyses reveal the molecular pathogenesis toolkit of Lasiodiplodia hormozganensis, a cross-kingdom pathogen.</title>
        <authorList>
            <person name="Felix C."/>
            <person name="Meneses R."/>
            <person name="Goncalves M.F.M."/>
            <person name="Tilleman L."/>
            <person name="Duarte A.S."/>
            <person name="Jorrin-Novo J.V."/>
            <person name="Van De Peer Y."/>
            <person name="Deforce D."/>
            <person name="Van Nieuwerburgh F."/>
            <person name="Esteves A.C."/>
            <person name="Alves A."/>
        </authorList>
    </citation>
    <scope>NUCLEOTIDE SEQUENCE</scope>
    <source>
        <strain evidence="3">CBS 339.90</strain>
    </source>
</reference>
<comment type="similarity">
    <text evidence="1">Belongs to the short-chain dehydrogenases/reductases (SDR) family.</text>
</comment>
<sequence>MTRISITSPYFTGPLLWVLCGAPSSIQLPVSRLLGHLGPFVFAPRAIFAVKLLFGLGILRKANNWLNRVATNGWRVRDDKARWDWSKEVAVVTGGCSGIGEIVVKGLVARGVRVVILDVQPLPERLENNNISYFHCDISKSEAVLKAAEEVKSLVGNPSILVNNAGIGSGSTILETTPEHLHKIFGINLLSFWFTCAAFLPHMVQENKGHIVTVASLASFVAAPNRVDYTSTKAGALAFHEGNYRYSLVENHVSPFLKASHWNFSTTITHQTSIRPSVIQA</sequence>
<dbReference type="PRINTS" id="PR00081">
    <property type="entry name" value="GDHRDH"/>
</dbReference>
<dbReference type="Gene3D" id="3.40.50.720">
    <property type="entry name" value="NAD(P)-binding Rossmann-like Domain"/>
    <property type="match status" value="1"/>
</dbReference>
<evidence type="ECO:0000256" key="1">
    <source>
        <dbReference type="ARBA" id="ARBA00006484"/>
    </source>
</evidence>
<organism evidence="3 4">
    <name type="scientific">Lasiodiplodia hormozganensis</name>
    <dbReference type="NCBI Taxonomy" id="869390"/>
    <lineage>
        <taxon>Eukaryota</taxon>
        <taxon>Fungi</taxon>
        <taxon>Dikarya</taxon>
        <taxon>Ascomycota</taxon>
        <taxon>Pezizomycotina</taxon>
        <taxon>Dothideomycetes</taxon>
        <taxon>Dothideomycetes incertae sedis</taxon>
        <taxon>Botryosphaeriales</taxon>
        <taxon>Botryosphaeriaceae</taxon>
        <taxon>Lasiodiplodia</taxon>
    </lineage>
</organism>
<evidence type="ECO:0000313" key="3">
    <source>
        <dbReference type="EMBL" id="KAK0610263.1"/>
    </source>
</evidence>
<dbReference type="EMBL" id="JAUJDW010000224">
    <property type="protein sequence ID" value="KAK0610263.1"/>
    <property type="molecule type" value="Genomic_DNA"/>
</dbReference>
<dbReference type="InterPro" id="IPR036291">
    <property type="entry name" value="NAD(P)-bd_dom_sf"/>
</dbReference>
<evidence type="ECO:0000313" key="4">
    <source>
        <dbReference type="Proteomes" id="UP001175001"/>
    </source>
</evidence>
<keyword evidence="4" id="KW-1185">Reference proteome</keyword>
<keyword evidence="2" id="KW-0560">Oxidoreductase</keyword>
<accession>A0AA39U164</accession>
<dbReference type="PANTHER" id="PTHR24322">
    <property type="entry name" value="PKSB"/>
    <property type="match status" value="1"/>
</dbReference>
<dbReference type="SUPFAM" id="SSF51735">
    <property type="entry name" value="NAD(P)-binding Rossmann-fold domains"/>
    <property type="match status" value="1"/>
</dbReference>
<dbReference type="PANTHER" id="PTHR24322:SF736">
    <property type="entry name" value="RETINOL DEHYDROGENASE 10"/>
    <property type="match status" value="1"/>
</dbReference>
<proteinExistence type="inferred from homology"/>